<evidence type="ECO:0000313" key="2">
    <source>
        <dbReference type="EnsemblPlants" id="LPERR07G22950.1"/>
    </source>
</evidence>
<reference evidence="3" key="2">
    <citation type="submission" date="2013-12" db="EMBL/GenBank/DDBJ databases">
        <authorList>
            <person name="Yu Y."/>
            <person name="Lee S."/>
            <person name="de Baynast K."/>
            <person name="Wissotski M."/>
            <person name="Liu L."/>
            <person name="Talag J."/>
            <person name="Goicoechea J."/>
            <person name="Angelova A."/>
            <person name="Jetty R."/>
            <person name="Kudrna D."/>
            <person name="Golser W."/>
            <person name="Rivera L."/>
            <person name="Zhang J."/>
            <person name="Wing R."/>
        </authorList>
    </citation>
    <scope>NUCLEOTIDE SEQUENCE</scope>
</reference>
<feature type="chain" id="PRO_5002349757" evidence="1">
    <location>
        <begin position="25"/>
        <end position="208"/>
    </location>
</feature>
<evidence type="ECO:0000313" key="3">
    <source>
        <dbReference type="Proteomes" id="UP000032180"/>
    </source>
</evidence>
<dbReference type="EnsemblPlants" id="LPERR07G22950.1">
    <property type="protein sequence ID" value="LPERR07G22950.1"/>
    <property type="gene ID" value="LPERR07G22950"/>
</dbReference>
<dbReference type="HOGENOM" id="CLU_1392037_0_0_1"/>
<evidence type="ECO:0000256" key="1">
    <source>
        <dbReference type="SAM" id="SignalP"/>
    </source>
</evidence>
<protein>
    <submittedName>
        <fullName evidence="2">Uncharacterized protein</fullName>
    </submittedName>
</protein>
<name>A0A0D9X2V4_9ORYZ</name>
<organism evidence="2 3">
    <name type="scientific">Leersia perrieri</name>
    <dbReference type="NCBI Taxonomy" id="77586"/>
    <lineage>
        <taxon>Eukaryota</taxon>
        <taxon>Viridiplantae</taxon>
        <taxon>Streptophyta</taxon>
        <taxon>Embryophyta</taxon>
        <taxon>Tracheophyta</taxon>
        <taxon>Spermatophyta</taxon>
        <taxon>Magnoliopsida</taxon>
        <taxon>Liliopsida</taxon>
        <taxon>Poales</taxon>
        <taxon>Poaceae</taxon>
        <taxon>BOP clade</taxon>
        <taxon>Oryzoideae</taxon>
        <taxon>Oryzeae</taxon>
        <taxon>Oryzinae</taxon>
        <taxon>Leersia</taxon>
    </lineage>
</organism>
<dbReference type="Gramene" id="LPERR07G22950.1">
    <property type="protein sequence ID" value="LPERR07G22950.1"/>
    <property type="gene ID" value="LPERR07G22950"/>
</dbReference>
<dbReference type="Proteomes" id="UP000032180">
    <property type="component" value="Chromosome 7"/>
</dbReference>
<keyword evidence="3" id="KW-1185">Reference proteome</keyword>
<proteinExistence type="predicted"/>
<feature type="signal peptide" evidence="1">
    <location>
        <begin position="1"/>
        <end position="24"/>
    </location>
</feature>
<reference evidence="2 3" key="1">
    <citation type="submission" date="2012-08" db="EMBL/GenBank/DDBJ databases">
        <title>Oryza genome evolution.</title>
        <authorList>
            <person name="Wing R.A."/>
        </authorList>
    </citation>
    <scope>NUCLEOTIDE SEQUENCE</scope>
</reference>
<dbReference type="AlphaFoldDB" id="A0A0D9X2V4"/>
<keyword evidence="1" id="KW-0732">Signal</keyword>
<accession>A0A0D9X2V4</accession>
<sequence length="208" mass="21207">MAVKTLLLATALLLAGLATLGAEARIAAMIHGSVEASVTTAAIAARDFKVSIIAGLQDAFSGDNSPIPGTLTTTDSEGNFNTILNVTSSEMMASLVSNSSVVVTTSLPDTEDILTAPLVLRGVRTLADSLADSQIRAGLESVERIAAVNFHDLLDNTTTDLVSTTVNLLDLLARGSNDSFAATSYGVESSIAGFAVFGIGTLSTSAGN</sequence>
<reference evidence="2" key="3">
    <citation type="submission" date="2015-04" db="UniProtKB">
        <authorList>
            <consortium name="EnsemblPlants"/>
        </authorList>
    </citation>
    <scope>IDENTIFICATION</scope>
</reference>